<proteinExistence type="predicted"/>
<dbReference type="InterPro" id="IPR051012">
    <property type="entry name" value="CellSynth/LPSAsmb/PSIAsmb"/>
</dbReference>
<dbReference type="PANTHER" id="PTHR45586">
    <property type="entry name" value="TPR REPEAT-CONTAINING PROTEIN PA4667"/>
    <property type="match status" value="1"/>
</dbReference>
<dbReference type="InterPro" id="IPR019734">
    <property type="entry name" value="TPR_rpt"/>
</dbReference>
<keyword evidence="1" id="KW-0677">Repeat</keyword>
<reference evidence="5" key="1">
    <citation type="submission" date="2022-03" db="EMBL/GenBank/DDBJ databases">
        <title>Identification of a novel bacterium isolated from mangrove sediments.</title>
        <authorList>
            <person name="Pan X."/>
        </authorList>
    </citation>
    <scope>NUCLEOTIDE SEQUENCE</scope>
    <source>
        <strain evidence="5">B2637</strain>
    </source>
</reference>
<dbReference type="PROSITE" id="PS51257">
    <property type="entry name" value="PROKAR_LIPOPROTEIN"/>
    <property type="match status" value="1"/>
</dbReference>
<evidence type="ECO:0000256" key="1">
    <source>
        <dbReference type="ARBA" id="ARBA00022737"/>
    </source>
</evidence>
<feature type="repeat" description="TPR" evidence="3">
    <location>
        <begin position="425"/>
        <end position="458"/>
    </location>
</feature>
<evidence type="ECO:0000256" key="2">
    <source>
        <dbReference type="ARBA" id="ARBA00022803"/>
    </source>
</evidence>
<dbReference type="Gene3D" id="1.25.40.10">
    <property type="entry name" value="Tetratricopeptide repeat domain"/>
    <property type="match status" value="3"/>
</dbReference>
<keyword evidence="2 3" id="KW-0802">TPR repeat</keyword>
<dbReference type="RefSeq" id="WP_243797235.1">
    <property type="nucleotide sequence ID" value="NZ_JALHAT010000003.1"/>
</dbReference>
<dbReference type="Proteomes" id="UP001162802">
    <property type="component" value="Unassembled WGS sequence"/>
</dbReference>
<evidence type="ECO:0000313" key="6">
    <source>
        <dbReference type="Proteomes" id="UP001162802"/>
    </source>
</evidence>
<sequence>MSRSLARFALPFVALSLLAACGDSPETLLGKAQDSLAREDFDQARVEVASALQADPGNAAMLEVLARAYLGLGDPDGAEGALRRLEQAGGTGSGLSVLKAEIALLRGRHAEALERLGAAEGEDAARVRAEANLALDRRDAAIAAFEAGMAQGGGIRLAEAYARFRLQEGQFDAAEAIYRRMAARDAGAYETLVLAGDLAAARGRTEAAIAAFRKVVEVYPERAAPRVALANQYDIKGDVDAAMKVIETARKDLGATPEVEAMRIQLLSEKGEWETIRTALQAREAQIEPGSPLSLSYGEALLRLGHAEQARVIFQRASLALPGNPYSRLMLGIAQIETDNPGDAWETLRPLATSPLAGPQAINAARQAAEAVGAPEAAALAARLEPARLEAAQARIEDGARAMARQEWAKAVAIYQPMLSGAGDAEVLRRLALAYMHLGEVASAVGYADRAMAQAPDNPDCIYAAGLVRLESGTELEKARQLLRTAAKADPANAAIARSLAKAKAAES</sequence>
<dbReference type="PROSITE" id="PS50005">
    <property type="entry name" value="TPR"/>
    <property type="match status" value="2"/>
</dbReference>
<dbReference type="PANTHER" id="PTHR45586:SF1">
    <property type="entry name" value="LIPOPOLYSACCHARIDE ASSEMBLY PROTEIN B"/>
    <property type="match status" value="1"/>
</dbReference>
<accession>A0ABT0A9E8</accession>
<evidence type="ECO:0000313" key="5">
    <source>
        <dbReference type="EMBL" id="MCJ1959818.1"/>
    </source>
</evidence>
<dbReference type="SUPFAM" id="SSF48452">
    <property type="entry name" value="TPR-like"/>
    <property type="match status" value="3"/>
</dbReference>
<dbReference type="SMART" id="SM00028">
    <property type="entry name" value="TPR"/>
    <property type="match status" value="3"/>
</dbReference>
<name>A0ABT0A9E8_9SPHN</name>
<gene>
    <name evidence="5" type="ORF">MTR65_03905</name>
</gene>
<protein>
    <submittedName>
        <fullName evidence="5">Tetratricopeptide repeat protein</fullName>
    </submittedName>
</protein>
<feature type="chain" id="PRO_5046584410" evidence="4">
    <location>
        <begin position="20"/>
        <end position="508"/>
    </location>
</feature>
<evidence type="ECO:0000256" key="3">
    <source>
        <dbReference type="PROSITE-ProRule" id="PRU00339"/>
    </source>
</evidence>
<evidence type="ECO:0000256" key="4">
    <source>
        <dbReference type="SAM" id="SignalP"/>
    </source>
</evidence>
<dbReference type="InterPro" id="IPR011990">
    <property type="entry name" value="TPR-like_helical_dom_sf"/>
</dbReference>
<feature type="repeat" description="TPR" evidence="3">
    <location>
        <begin position="189"/>
        <end position="222"/>
    </location>
</feature>
<dbReference type="EMBL" id="JALHAT010000003">
    <property type="protein sequence ID" value="MCJ1959818.1"/>
    <property type="molecule type" value="Genomic_DNA"/>
</dbReference>
<keyword evidence="6" id="KW-1185">Reference proteome</keyword>
<dbReference type="Pfam" id="PF13176">
    <property type="entry name" value="TPR_7"/>
    <property type="match status" value="1"/>
</dbReference>
<comment type="caution">
    <text evidence="5">The sequence shown here is derived from an EMBL/GenBank/DDBJ whole genome shotgun (WGS) entry which is preliminary data.</text>
</comment>
<feature type="signal peptide" evidence="4">
    <location>
        <begin position="1"/>
        <end position="19"/>
    </location>
</feature>
<organism evidence="5 6">
    <name type="scientific">Novosphingobium mangrovi</name>
    <name type="common">ex Hu et al. 2023</name>
    <dbReference type="NCBI Taxonomy" id="2930094"/>
    <lineage>
        <taxon>Bacteria</taxon>
        <taxon>Pseudomonadati</taxon>
        <taxon>Pseudomonadota</taxon>
        <taxon>Alphaproteobacteria</taxon>
        <taxon>Sphingomonadales</taxon>
        <taxon>Sphingomonadaceae</taxon>
        <taxon>Novosphingobium</taxon>
    </lineage>
</organism>
<dbReference type="Pfam" id="PF14559">
    <property type="entry name" value="TPR_19"/>
    <property type="match status" value="2"/>
</dbReference>
<keyword evidence="4" id="KW-0732">Signal</keyword>